<comment type="similarity">
    <text evidence="6">Belongs to the GTP cyclohydrolase I family.</text>
</comment>
<feature type="binding site" evidence="6">
    <location>
        <position position="149"/>
    </location>
    <ligand>
        <name>Zn(2+)</name>
        <dbReference type="ChEBI" id="CHEBI:29105"/>
    </ligand>
</feature>
<keyword evidence="4 6" id="KW-0378">Hydrolase</keyword>
<dbReference type="SUPFAM" id="SSF55620">
    <property type="entry name" value="Tetrahydrobiopterin biosynthesis enzymes-like"/>
    <property type="match status" value="1"/>
</dbReference>
<protein>
    <recommendedName>
        <fullName evidence="6">GTP cyclohydrolase 1</fullName>
        <ecNumber evidence="6">3.5.4.16</ecNumber>
    </recommendedName>
    <alternativeName>
        <fullName evidence="6">GTP cyclohydrolase I</fullName>
        <shortName evidence="6">GTP-CH-I</shortName>
    </alternativeName>
</protein>
<keyword evidence="6" id="KW-0479">Metal-binding</keyword>
<organism evidence="8 9">
    <name type="scientific">Candidatus Limosilactobacillus merdipullorum</name>
    <dbReference type="NCBI Taxonomy" id="2838653"/>
    <lineage>
        <taxon>Bacteria</taxon>
        <taxon>Bacillati</taxon>
        <taxon>Bacillota</taxon>
        <taxon>Bacilli</taxon>
        <taxon>Lactobacillales</taxon>
        <taxon>Lactobacillaceae</taxon>
        <taxon>Limosilactobacillus</taxon>
    </lineage>
</organism>
<dbReference type="AlphaFoldDB" id="A0A9D1QMB4"/>
<dbReference type="GO" id="GO:0005737">
    <property type="term" value="C:cytoplasm"/>
    <property type="evidence" value="ECO:0007669"/>
    <property type="project" value="TreeGrafter"/>
</dbReference>
<dbReference type="GO" id="GO:0006729">
    <property type="term" value="P:tetrahydrobiopterin biosynthetic process"/>
    <property type="evidence" value="ECO:0007669"/>
    <property type="project" value="TreeGrafter"/>
</dbReference>
<dbReference type="FunFam" id="3.30.1130.10:FF:000001">
    <property type="entry name" value="GTP cyclohydrolase 1"/>
    <property type="match status" value="1"/>
</dbReference>
<dbReference type="InterPro" id="IPR020602">
    <property type="entry name" value="GTP_CycHdrlase_I_dom"/>
</dbReference>
<keyword evidence="6" id="KW-0862">Zinc</keyword>
<dbReference type="FunFam" id="1.10.286.10:FF:000001">
    <property type="entry name" value="GTP cyclohydrolase 1"/>
    <property type="match status" value="1"/>
</dbReference>
<dbReference type="NCBIfam" id="NF006825">
    <property type="entry name" value="PRK09347.1-2"/>
    <property type="match status" value="1"/>
</dbReference>
<evidence type="ECO:0000313" key="9">
    <source>
        <dbReference type="Proteomes" id="UP000886878"/>
    </source>
</evidence>
<dbReference type="EMBL" id="DXGK01000008">
    <property type="protein sequence ID" value="HIW69812.1"/>
    <property type="molecule type" value="Genomic_DNA"/>
</dbReference>
<dbReference type="Gene3D" id="3.30.1130.10">
    <property type="match status" value="1"/>
</dbReference>
<evidence type="ECO:0000256" key="6">
    <source>
        <dbReference type="HAMAP-Rule" id="MF_00223"/>
    </source>
</evidence>
<dbReference type="GO" id="GO:0006730">
    <property type="term" value="P:one-carbon metabolic process"/>
    <property type="evidence" value="ECO:0007669"/>
    <property type="project" value="UniProtKB-UniRule"/>
</dbReference>
<dbReference type="PANTHER" id="PTHR11109">
    <property type="entry name" value="GTP CYCLOHYDROLASE I"/>
    <property type="match status" value="1"/>
</dbReference>
<proteinExistence type="inferred from homology"/>
<dbReference type="PANTHER" id="PTHR11109:SF7">
    <property type="entry name" value="GTP CYCLOHYDROLASE 1"/>
    <property type="match status" value="1"/>
</dbReference>
<evidence type="ECO:0000256" key="2">
    <source>
        <dbReference type="ARBA" id="ARBA00005080"/>
    </source>
</evidence>
<comment type="pathway">
    <text evidence="2 6">Cofactor biosynthesis; 7,8-dihydroneopterin triphosphate biosynthesis; 7,8-dihydroneopterin triphosphate from GTP: step 1/1.</text>
</comment>
<dbReference type="HAMAP" id="MF_00223">
    <property type="entry name" value="FolE"/>
    <property type="match status" value="1"/>
</dbReference>
<dbReference type="Pfam" id="PF01227">
    <property type="entry name" value="GTP_cyclohydroI"/>
    <property type="match status" value="1"/>
</dbReference>
<gene>
    <name evidence="6 8" type="primary">folE</name>
    <name evidence="8" type="ORF">H9876_00285</name>
</gene>
<dbReference type="NCBIfam" id="TIGR00063">
    <property type="entry name" value="folE"/>
    <property type="match status" value="1"/>
</dbReference>
<evidence type="ECO:0000259" key="7">
    <source>
        <dbReference type="Pfam" id="PF01227"/>
    </source>
</evidence>
<keyword evidence="5 6" id="KW-0342">GTP-binding</keyword>
<accession>A0A9D1QMB4</accession>
<dbReference type="NCBIfam" id="NF006826">
    <property type="entry name" value="PRK09347.1-3"/>
    <property type="match status" value="1"/>
</dbReference>
<keyword evidence="3 6" id="KW-0554">One-carbon metabolism</keyword>
<evidence type="ECO:0000256" key="5">
    <source>
        <dbReference type="ARBA" id="ARBA00023134"/>
    </source>
</evidence>
<feature type="binding site" evidence="6">
    <location>
        <position position="77"/>
    </location>
    <ligand>
        <name>Zn(2+)</name>
        <dbReference type="ChEBI" id="CHEBI:29105"/>
    </ligand>
</feature>
<sequence length="192" mass="21811">MDQKAVEQAVKQLLLAIGDDPQRPGLVETPQRVAKMYAELSSSIGHRPEDVANYKVFHVDDVPRMVSVEHIPFYSLCEHHLLPFFGEANVAYVPRDGRVIGLSKIPRLVDFAAKRPGMQERVTTDIVNELQRLLTPRGIAVTITARHLCMEMRGINKRGQDTYTSRFTGVFETDDALRREFLMKNEHGQINL</sequence>
<name>A0A9D1QMB4_9LACO</name>
<dbReference type="GO" id="GO:0008270">
    <property type="term" value="F:zinc ion binding"/>
    <property type="evidence" value="ECO:0007669"/>
    <property type="project" value="UniProtKB-UniRule"/>
</dbReference>
<feature type="domain" description="GTP cyclohydrolase I" evidence="7">
    <location>
        <begin position="7"/>
        <end position="183"/>
    </location>
</feature>
<dbReference type="Proteomes" id="UP000886878">
    <property type="component" value="Unassembled WGS sequence"/>
</dbReference>
<dbReference type="InterPro" id="IPR043134">
    <property type="entry name" value="GTP-CH-I_N"/>
</dbReference>
<reference evidence="8" key="1">
    <citation type="journal article" date="2021" name="PeerJ">
        <title>Extensive microbial diversity within the chicken gut microbiome revealed by metagenomics and culture.</title>
        <authorList>
            <person name="Gilroy R."/>
            <person name="Ravi A."/>
            <person name="Getino M."/>
            <person name="Pursley I."/>
            <person name="Horton D.L."/>
            <person name="Alikhan N.F."/>
            <person name="Baker D."/>
            <person name="Gharbi K."/>
            <person name="Hall N."/>
            <person name="Watson M."/>
            <person name="Adriaenssens E.M."/>
            <person name="Foster-Nyarko E."/>
            <person name="Jarju S."/>
            <person name="Secka A."/>
            <person name="Antonio M."/>
            <person name="Oren A."/>
            <person name="Chaudhuri R.R."/>
            <person name="La Ragione R."/>
            <person name="Hildebrand F."/>
            <person name="Pallen M.J."/>
        </authorList>
    </citation>
    <scope>NUCLEOTIDE SEQUENCE</scope>
    <source>
        <strain evidence="8">ChiHejej3B27-2180</strain>
    </source>
</reference>
<feature type="binding site" evidence="6">
    <location>
        <position position="80"/>
    </location>
    <ligand>
        <name>Zn(2+)</name>
        <dbReference type="ChEBI" id="CHEBI:29105"/>
    </ligand>
</feature>
<dbReference type="GO" id="GO:0005525">
    <property type="term" value="F:GTP binding"/>
    <property type="evidence" value="ECO:0007669"/>
    <property type="project" value="UniProtKB-KW"/>
</dbReference>
<keyword evidence="6" id="KW-0547">Nucleotide-binding</keyword>
<comment type="subunit">
    <text evidence="6">Homopolymer.</text>
</comment>
<dbReference type="GO" id="GO:0003934">
    <property type="term" value="F:GTP cyclohydrolase I activity"/>
    <property type="evidence" value="ECO:0007669"/>
    <property type="project" value="UniProtKB-UniRule"/>
</dbReference>
<dbReference type="EC" id="3.5.4.16" evidence="6"/>
<reference evidence="8" key="2">
    <citation type="submission" date="2021-04" db="EMBL/GenBank/DDBJ databases">
        <authorList>
            <person name="Gilroy R."/>
        </authorList>
    </citation>
    <scope>NUCLEOTIDE SEQUENCE</scope>
    <source>
        <strain evidence="8">ChiHejej3B27-2180</strain>
    </source>
</reference>
<dbReference type="InterPro" id="IPR001474">
    <property type="entry name" value="GTP_CycHdrlase_I"/>
</dbReference>
<dbReference type="InterPro" id="IPR043133">
    <property type="entry name" value="GTP-CH-I_C/QueF"/>
</dbReference>
<comment type="caution">
    <text evidence="8">The sequence shown here is derived from an EMBL/GenBank/DDBJ whole genome shotgun (WGS) entry which is preliminary data.</text>
</comment>
<comment type="catalytic activity">
    <reaction evidence="1 6">
        <text>GTP + H2O = 7,8-dihydroneopterin 3'-triphosphate + formate + H(+)</text>
        <dbReference type="Rhea" id="RHEA:17473"/>
        <dbReference type="ChEBI" id="CHEBI:15377"/>
        <dbReference type="ChEBI" id="CHEBI:15378"/>
        <dbReference type="ChEBI" id="CHEBI:15740"/>
        <dbReference type="ChEBI" id="CHEBI:37565"/>
        <dbReference type="ChEBI" id="CHEBI:58462"/>
        <dbReference type="EC" id="3.5.4.16"/>
    </reaction>
</comment>
<evidence type="ECO:0000313" key="8">
    <source>
        <dbReference type="EMBL" id="HIW69812.1"/>
    </source>
</evidence>
<evidence type="ECO:0000256" key="3">
    <source>
        <dbReference type="ARBA" id="ARBA00022563"/>
    </source>
</evidence>
<dbReference type="GO" id="GO:0046654">
    <property type="term" value="P:tetrahydrofolate biosynthetic process"/>
    <property type="evidence" value="ECO:0007669"/>
    <property type="project" value="UniProtKB-UniRule"/>
</dbReference>
<evidence type="ECO:0000256" key="1">
    <source>
        <dbReference type="ARBA" id="ARBA00001052"/>
    </source>
</evidence>
<dbReference type="Gene3D" id="1.10.286.10">
    <property type="match status" value="1"/>
</dbReference>
<evidence type="ECO:0000256" key="4">
    <source>
        <dbReference type="ARBA" id="ARBA00022801"/>
    </source>
</evidence>